<dbReference type="InterPro" id="IPR028996">
    <property type="entry name" value="GM2-AP"/>
</dbReference>
<dbReference type="PANTHER" id="PTHR17357">
    <property type="entry name" value="GM2 GANGLIOSIDE ACTIVATOR PROTEIN"/>
    <property type="match status" value="1"/>
</dbReference>
<dbReference type="AlphaFoldDB" id="A0A9D4PFW8"/>
<protein>
    <recommendedName>
        <fullName evidence="2">MD-2-related lipid-recognition domain-containing protein</fullName>
    </recommendedName>
</protein>
<dbReference type="GO" id="GO:0006689">
    <property type="term" value="P:ganglioside catabolic process"/>
    <property type="evidence" value="ECO:0007669"/>
    <property type="project" value="InterPro"/>
</dbReference>
<gene>
    <name evidence="3" type="ORF">HPB52_012702</name>
</gene>
<feature type="domain" description="MD-2-related lipid-recognition" evidence="2">
    <location>
        <begin position="14"/>
        <end position="146"/>
    </location>
</feature>
<reference evidence="3" key="2">
    <citation type="submission" date="2021-09" db="EMBL/GenBank/DDBJ databases">
        <authorList>
            <person name="Jia N."/>
            <person name="Wang J."/>
            <person name="Shi W."/>
            <person name="Du L."/>
            <person name="Sun Y."/>
            <person name="Zhan W."/>
            <person name="Jiang J."/>
            <person name="Wang Q."/>
            <person name="Zhang B."/>
            <person name="Ji P."/>
            <person name="Sakyi L.B."/>
            <person name="Cui X."/>
            <person name="Yuan T."/>
            <person name="Jiang B."/>
            <person name="Yang W."/>
            <person name="Lam T.T.-Y."/>
            <person name="Chang Q."/>
            <person name="Ding S."/>
            <person name="Wang X."/>
            <person name="Zhu J."/>
            <person name="Ruan X."/>
            <person name="Zhao L."/>
            <person name="Wei J."/>
            <person name="Que T."/>
            <person name="Du C."/>
            <person name="Cheng J."/>
            <person name="Dai P."/>
            <person name="Han X."/>
            <person name="Huang E."/>
            <person name="Gao Y."/>
            <person name="Liu J."/>
            <person name="Shao H."/>
            <person name="Ye R."/>
            <person name="Li L."/>
            <person name="Wei W."/>
            <person name="Wang X."/>
            <person name="Wang C."/>
            <person name="Huo Q."/>
            <person name="Li W."/>
            <person name="Guo W."/>
            <person name="Chen H."/>
            <person name="Chen S."/>
            <person name="Zhou L."/>
            <person name="Zhou L."/>
            <person name="Ni X."/>
            <person name="Tian J."/>
            <person name="Zhou Y."/>
            <person name="Sheng Y."/>
            <person name="Liu T."/>
            <person name="Pan Y."/>
            <person name="Xia L."/>
            <person name="Li J."/>
            <person name="Zhao F."/>
            <person name="Cao W."/>
        </authorList>
    </citation>
    <scope>NUCLEOTIDE SEQUENCE</scope>
    <source>
        <strain evidence="3">Rsan-2018</strain>
        <tissue evidence="3">Larvae</tissue>
    </source>
</reference>
<dbReference type="Gene3D" id="2.70.220.10">
    <property type="entry name" value="Ganglioside GM2 activator"/>
    <property type="match status" value="1"/>
</dbReference>
<dbReference type="InterPro" id="IPR003172">
    <property type="entry name" value="ML_dom"/>
</dbReference>
<dbReference type="SUPFAM" id="SSF63707">
    <property type="entry name" value="Ganglioside M2 (gm2) activator"/>
    <property type="match status" value="1"/>
</dbReference>
<organism evidence="3 4">
    <name type="scientific">Rhipicephalus sanguineus</name>
    <name type="common">Brown dog tick</name>
    <name type="synonym">Ixodes sanguineus</name>
    <dbReference type="NCBI Taxonomy" id="34632"/>
    <lineage>
        <taxon>Eukaryota</taxon>
        <taxon>Metazoa</taxon>
        <taxon>Ecdysozoa</taxon>
        <taxon>Arthropoda</taxon>
        <taxon>Chelicerata</taxon>
        <taxon>Arachnida</taxon>
        <taxon>Acari</taxon>
        <taxon>Parasitiformes</taxon>
        <taxon>Ixodida</taxon>
        <taxon>Ixodoidea</taxon>
        <taxon>Ixodidae</taxon>
        <taxon>Rhipicephalinae</taxon>
        <taxon>Rhipicephalus</taxon>
        <taxon>Rhipicephalus</taxon>
    </lineage>
</organism>
<keyword evidence="4" id="KW-1185">Reference proteome</keyword>
<dbReference type="GO" id="GO:0009898">
    <property type="term" value="C:cytoplasmic side of plasma membrane"/>
    <property type="evidence" value="ECO:0007669"/>
    <property type="project" value="TreeGrafter"/>
</dbReference>
<evidence type="ECO:0000313" key="3">
    <source>
        <dbReference type="EMBL" id="KAH7939447.1"/>
    </source>
</evidence>
<dbReference type="VEuPathDB" id="VectorBase:RSAN_034939"/>
<dbReference type="Pfam" id="PF02221">
    <property type="entry name" value="E1_DerP2_DerF2"/>
    <property type="match status" value="1"/>
</dbReference>
<evidence type="ECO:0000313" key="4">
    <source>
        <dbReference type="Proteomes" id="UP000821837"/>
    </source>
</evidence>
<dbReference type="GO" id="GO:0005319">
    <property type="term" value="F:lipid transporter activity"/>
    <property type="evidence" value="ECO:0007669"/>
    <property type="project" value="TreeGrafter"/>
</dbReference>
<dbReference type="GO" id="GO:0008047">
    <property type="term" value="F:enzyme activator activity"/>
    <property type="evidence" value="ECO:0007669"/>
    <property type="project" value="InterPro"/>
</dbReference>
<sequence length="150" mass="16657">MYDTDSLPPKHENPDDDVITVSDLKIYNAVVGGQMSLEYTMDVTEEIEDGPLAVFEMSSAYVGLPCFEDNFGSCTYRMCEGTSDVEKQIGAPWNNECPIPPGTYHSYLNVTIPSMADLYIEESRLYVEVEYSNSEEYLGCVEFGATVEGA</sequence>
<reference evidence="3" key="1">
    <citation type="journal article" date="2020" name="Cell">
        <title>Large-Scale Comparative Analyses of Tick Genomes Elucidate Their Genetic Diversity and Vector Capacities.</title>
        <authorList>
            <consortium name="Tick Genome and Microbiome Consortium (TIGMIC)"/>
            <person name="Jia N."/>
            <person name="Wang J."/>
            <person name="Shi W."/>
            <person name="Du L."/>
            <person name="Sun Y."/>
            <person name="Zhan W."/>
            <person name="Jiang J.F."/>
            <person name="Wang Q."/>
            <person name="Zhang B."/>
            <person name="Ji P."/>
            <person name="Bell-Sakyi L."/>
            <person name="Cui X.M."/>
            <person name="Yuan T.T."/>
            <person name="Jiang B.G."/>
            <person name="Yang W.F."/>
            <person name="Lam T.T."/>
            <person name="Chang Q.C."/>
            <person name="Ding S.J."/>
            <person name="Wang X.J."/>
            <person name="Zhu J.G."/>
            <person name="Ruan X.D."/>
            <person name="Zhao L."/>
            <person name="Wei J.T."/>
            <person name="Ye R.Z."/>
            <person name="Que T.C."/>
            <person name="Du C.H."/>
            <person name="Zhou Y.H."/>
            <person name="Cheng J.X."/>
            <person name="Dai P.F."/>
            <person name="Guo W.B."/>
            <person name="Han X.H."/>
            <person name="Huang E.J."/>
            <person name="Li L.F."/>
            <person name="Wei W."/>
            <person name="Gao Y.C."/>
            <person name="Liu J.Z."/>
            <person name="Shao H.Z."/>
            <person name="Wang X."/>
            <person name="Wang C.C."/>
            <person name="Yang T.C."/>
            <person name="Huo Q.B."/>
            <person name="Li W."/>
            <person name="Chen H.Y."/>
            <person name="Chen S.E."/>
            <person name="Zhou L.G."/>
            <person name="Ni X.B."/>
            <person name="Tian J.H."/>
            <person name="Sheng Y."/>
            <person name="Liu T."/>
            <person name="Pan Y.S."/>
            <person name="Xia L.Y."/>
            <person name="Li J."/>
            <person name="Zhao F."/>
            <person name="Cao W.C."/>
        </authorList>
    </citation>
    <scope>NUCLEOTIDE SEQUENCE</scope>
    <source>
        <strain evidence="3">Rsan-2018</strain>
    </source>
</reference>
<keyword evidence="1" id="KW-0732">Signal</keyword>
<dbReference type="PANTHER" id="PTHR17357:SF0">
    <property type="entry name" value="GANGLIOSIDE GM2 ACTIVATOR"/>
    <property type="match status" value="1"/>
</dbReference>
<evidence type="ECO:0000259" key="2">
    <source>
        <dbReference type="Pfam" id="PF02221"/>
    </source>
</evidence>
<accession>A0A9D4PFW8</accession>
<proteinExistence type="predicted"/>
<dbReference type="InterPro" id="IPR036846">
    <property type="entry name" value="GM2-AP_sf"/>
</dbReference>
<dbReference type="EMBL" id="JABSTV010001254">
    <property type="protein sequence ID" value="KAH7939447.1"/>
    <property type="molecule type" value="Genomic_DNA"/>
</dbReference>
<comment type="caution">
    <text evidence="3">The sequence shown here is derived from an EMBL/GenBank/DDBJ whole genome shotgun (WGS) entry which is preliminary data.</text>
</comment>
<dbReference type="Proteomes" id="UP000821837">
    <property type="component" value="Chromosome 8"/>
</dbReference>
<evidence type="ECO:0000256" key="1">
    <source>
        <dbReference type="ARBA" id="ARBA00022729"/>
    </source>
</evidence>
<name>A0A9D4PFW8_RHISA</name>